<name>A0A9X2W635_9ENTR</name>
<keyword evidence="3 5" id="KW-0732">Signal</keyword>
<dbReference type="FunFam" id="2.40.30.170:FF:000010">
    <property type="entry name" value="Efflux RND transporter periplasmic adaptor subunit"/>
    <property type="match status" value="1"/>
</dbReference>
<evidence type="ECO:0000256" key="5">
    <source>
        <dbReference type="SAM" id="SignalP"/>
    </source>
</evidence>
<dbReference type="InterPro" id="IPR058649">
    <property type="entry name" value="CzcB_C"/>
</dbReference>
<dbReference type="Pfam" id="PF25954">
    <property type="entry name" value="Beta-barrel_RND_2"/>
    <property type="match status" value="1"/>
</dbReference>
<dbReference type="Pfam" id="PF19335">
    <property type="entry name" value="HMBD"/>
    <property type="match status" value="1"/>
</dbReference>
<dbReference type="Gene3D" id="2.40.420.20">
    <property type="match status" value="1"/>
</dbReference>
<dbReference type="Pfam" id="PF25869">
    <property type="entry name" value="3HB_CusB"/>
    <property type="match status" value="1"/>
</dbReference>
<evidence type="ECO:0000259" key="9">
    <source>
        <dbReference type="Pfam" id="PF25954"/>
    </source>
</evidence>
<dbReference type="GO" id="GO:0060003">
    <property type="term" value="P:copper ion export"/>
    <property type="evidence" value="ECO:0007669"/>
    <property type="project" value="TreeGrafter"/>
</dbReference>
<evidence type="ECO:0000256" key="3">
    <source>
        <dbReference type="ARBA" id="ARBA00022729"/>
    </source>
</evidence>
<evidence type="ECO:0000256" key="4">
    <source>
        <dbReference type="ARBA" id="ARBA00023065"/>
    </source>
</evidence>
<keyword evidence="2" id="KW-0813">Transport</keyword>
<dbReference type="FunFam" id="2.40.420.20:FF:000003">
    <property type="entry name" value="Cation efflux system protein cusB"/>
    <property type="match status" value="1"/>
</dbReference>
<organism evidence="11 12">
    <name type="scientific">Dryocola boscaweniae</name>
    <dbReference type="NCBI Taxonomy" id="2925397"/>
    <lineage>
        <taxon>Bacteria</taxon>
        <taxon>Pseudomonadati</taxon>
        <taxon>Pseudomonadota</taxon>
        <taxon>Gammaproteobacteria</taxon>
        <taxon>Enterobacterales</taxon>
        <taxon>Enterobacteriaceae</taxon>
        <taxon>Dryocola</taxon>
    </lineage>
</organism>
<dbReference type="InterPro" id="IPR058791">
    <property type="entry name" value="3HB_CusB"/>
</dbReference>
<accession>A0A9X2W635</accession>
<comment type="caution">
    <text evidence="11">The sequence shown here is derived from an EMBL/GenBank/DDBJ whole genome shotgun (WGS) entry which is preliminary data.</text>
</comment>
<feature type="domain" description="Heavy metal binding" evidence="6">
    <location>
        <begin position="44"/>
        <end position="70"/>
    </location>
</feature>
<evidence type="ECO:0000313" key="11">
    <source>
        <dbReference type="EMBL" id="MCT4700693.1"/>
    </source>
</evidence>
<feature type="chain" id="PRO_5040846492" evidence="5">
    <location>
        <begin position="21"/>
        <end position="484"/>
    </location>
</feature>
<dbReference type="Gene3D" id="2.40.50.320">
    <property type="entry name" value="Copper binding periplasmic protein CusF"/>
    <property type="match status" value="1"/>
</dbReference>
<dbReference type="Pfam" id="PF25919">
    <property type="entry name" value="BSH_CusB"/>
    <property type="match status" value="1"/>
</dbReference>
<dbReference type="SUPFAM" id="SSF111369">
    <property type="entry name" value="HlyD-like secretion proteins"/>
    <property type="match status" value="1"/>
</dbReference>
<dbReference type="InterPro" id="IPR058790">
    <property type="entry name" value="BSH_CusB"/>
</dbReference>
<comment type="similarity">
    <text evidence="1">Belongs to the membrane fusion protein (MFP) (TC 8.A.1) family.</text>
</comment>
<dbReference type="InterPro" id="IPR051909">
    <property type="entry name" value="MFP_Cation_Efflux"/>
</dbReference>
<protein>
    <submittedName>
        <fullName evidence="11">Efflux RND transporter periplasmic adaptor subunit</fullName>
    </submittedName>
</protein>
<dbReference type="Pfam" id="PF25975">
    <property type="entry name" value="CzcB_C"/>
    <property type="match status" value="1"/>
</dbReference>
<reference evidence="11" key="1">
    <citation type="submission" date="2022-03" db="EMBL/GenBank/DDBJ databases">
        <title>Proposal of a novel genus Dryocolo and two novel species.</title>
        <authorList>
            <person name="Maddock D.W."/>
            <person name="Brady C.L."/>
            <person name="Denman S."/>
            <person name="Arnold D."/>
        </authorList>
    </citation>
    <scope>NUCLEOTIDE SEQUENCE</scope>
    <source>
        <strain evidence="11">H6W4</strain>
    </source>
</reference>
<dbReference type="InterPro" id="IPR042230">
    <property type="entry name" value="CusF_sf"/>
</dbReference>
<dbReference type="InterPro" id="IPR021647">
    <property type="entry name" value="CusF_Ec"/>
</dbReference>
<sequence length="484" mass="52688">MKISLQLTLLAVAISVAAGAGYYAGKQNHAAPAAGVQPERKVLYWYDPMTPGQRFDKPGKSPFMDMDLVPRYADEAADEGGVNVSARQQQNLGIKTASVERKSLSYQFDAFATVATDERSVQVIPASANGVVEKLFVKAPQQFVKKGEALAQLWIPDWTAAQQEYLAVRKLGDSALNAAARERLQLQFMPAEVIRQVERSGKPQTRITVRARQTGYINKLDTREGAQVTATAPLFEIASLETVWVVIDYPQSQARALQAGSEIIAQSDSWPGETFHGRVSEVLPNMETTTRTLKARIVLNNLDAKLKPGMYLNVKLVNEQPRAAVLAIPEEALIETGSESRVLVATGEGYFSPVNVVAGNVENGWVEIKKGLKEGDKVVTSGQFLIDSEASLRSALPQEEPVTAQKKEYQGEGVVKSVGDEAVTLSHKPIPALNWGAMTMDFALQSPADAQSVKVGDEVMFSFTLDEEEGAVITHLMPMAGRMK</sequence>
<feature type="domain" description="CusB-like barrel-sandwich hybrid" evidence="8">
    <location>
        <begin position="121"/>
        <end position="238"/>
    </location>
</feature>
<evidence type="ECO:0000259" key="6">
    <source>
        <dbReference type="Pfam" id="PF19335"/>
    </source>
</evidence>
<evidence type="ECO:0000259" key="8">
    <source>
        <dbReference type="Pfam" id="PF25919"/>
    </source>
</evidence>
<evidence type="ECO:0000259" key="10">
    <source>
        <dbReference type="Pfam" id="PF25975"/>
    </source>
</evidence>
<dbReference type="Gene3D" id="2.40.30.170">
    <property type="match status" value="1"/>
</dbReference>
<dbReference type="Pfam" id="PF11604">
    <property type="entry name" value="CusF_Ec"/>
    <property type="match status" value="1"/>
</dbReference>
<dbReference type="PANTHER" id="PTHR30097">
    <property type="entry name" value="CATION EFFLUX SYSTEM PROTEIN CUSB"/>
    <property type="match status" value="1"/>
</dbReference>
<evidence type="ECO:0000313" key="12">
    <source>
        <dbReference type="Proteomes" id="UP001150641"/>
    </source>
</evidence>
<dbReference type="GO" id="GO:0046914">
    <property type="term" value="F:transition metal ion binding"/>
    <property type="evidence" value="ECO:0007669"/>
    <property type="project" value="TreeGrafter"/>
</dbReference>
<proteinExistence type="inferred from homology"/>
<keyword evidence="12" id="KW-1185">Reference proteome</keyword>
<dbReference type="AlphaFoldDB" id="A0A9X2W635"/>
<dbReference type="GO" id="GO:0022857">
    <property type="term" value="F:transmembrane transporter activity"/>
    <property type="evidence" value="ECO:0007669"/>
    <property type="project" value="InterPro"/>
</dbReference>
<dbReference type="InterPro" id="IPR058792">
    <property type="entry name" value="Beta-barrel_RND_2"/>
</dbReference>
<dbReference type="NCBIfam" id="TIGR01730">
    <property type="entry name" value="RND_mfp"/>
    <property type="match status" value="1"/>
</dbReference>
<dbReference type="GO" id="GO:0030288">
    <property type="term" value="C:outer membrane-bounded periplasmic space"/>
    <property type="evidence" value="ECO:0007669"/>
    <property type="project" value="TreeGrafter"/>
</dbReference>
<evidence type="ECO:0000259" key="7">
    <source>
        <dbReference type="Pfam" id="PF25869"/>
    </source>
</evidence>
<keyword evidence="4" id="KW-0406">Ion transport</keyword>
<dbReference type="GO" id="GO:0016020">
    <property type="term" value="C:membrane"/>
    <property type="evidence" value="ECO:0007669"/>
    <property type="project" value="InterPro"/>
</dbReference>
<dbReference type="GO" id="GO:0015679">
    <property type="term" value="P:plasma membrane copper ion transport"/>
    <property type="evidence" value="ECO:0007669"/>
    <property type="project" value="TreeGrafter"/>
</dbReference>
<dbReference type="EMBL" id="JALHAP010000068">
    <property type="protein sequence ID" value="MCT4700693.1"/>
    <property type="molecule type" value="Genomic_DNA"/>
</dbReference>
<dbReference type="InterPro" id="IPR045800">
    <property type="entry name" value="HMBD"/>
</dbReference>
<dbReference type="PANTHER" id="PTHR30097:SF15">
    <property type="entry name" value="CATION EFFLUX SYSTEM PROTEIN CUSB"/>
    <property type="match status" value="1"/>
</dbReference>
<gene>
    <name evidence="11" type="ORF">MUA00_02525</name>
</gene>
<evidence type="ECO:0000256" key="2">
    <source>
        <dbReference type="ARBA" id="ARBA00022448"/>
    </source>
</evidence>
<dbReference type="Gene3D" id="6.10.140.730">
    <property type="match status" value="1"/>
</dbReference>
<dbReference type="RefSeq" id="WP_271121593.1">
    <property type="nucleotide sequence ID" value="NZ_JALHAN010000055.1"/>
</dbReference>
<feature type="domain" description="CusB-like beta-barrel" evidence="9">
    <location>
        <begin position="242"/>
        <end position="319"/>
    </location>
</feature>
<feature type="domain" description="CzcB-like C-terminal circularly permuted SH3-like" evidence="10">
    <location>
        <begin position="326"/>
        <end position="386"/>
    </location>
</feature>
<dbReference type="Proteomes" id="UP001150641">
    <property type="component" value="Unassembled WGS sequence"/>
</dbReference>
<dbReference type="InterPro" id="IPR006143">
    <property type="entry name" value="RND_pump_MFP"/>
</dbReference>
<evidence type="ECO:0000256" key="1">
    <source>
        <dbReference type="ARBA" id="ARBA00009477"/>
    </source>
</evidence>
<feature type="signal peptide" evidence="5">
    <location>
        <begin position="1"/>
        <end position="20"/>
    </location>
</feature>
<feature type="domain" description="CusB-like three alpha-helical bundle" evidence="7">
    <location>
        <begin position="157"/>
        <end position="205"/>
    </location>
</feature>